<evidence type="ECO:0000259" key="3">
    <source>
        <dbReference type="PROSITE" id="PS51782"/>
    </source>
</evidence>
<feature type="domain" description="LysM" evidence="3">
    <location>
        <begin position="33"/>
        <end position="82"/>
    </location>
</feature>
<evidence type="ECO:0000256" key="2">
    <source>
        <dbReference type="SAM" id="SignalP"/>
    </source>
</evidence>
<keyword evidence="2" id="KW-0732">Signal</keyword>
<feature type="compositionally biased region" description="Polar residues" evidence="1">
    <location>
        <begin position="413"/>
        <end position="423"/>
    </location>
</feature>
<dbReference type="EMBL" id="WJXO01000001">
    <property type="protein sequence ID" value="MRN38171.1"/>
    <property type="molecule type" value="Genomic_DNA"/>
</dbReference>
<name>A0A7X2GY81_9NEIS</name>
<dbReference type="InterPro" id="IPR036779">
    <property type="entry name" value="LysM_dom_sf"/>
</dbReference>
<gene>
    <name evidence="4" type="ORF">GJU80_06660</name>
</gene>
<organism evidence="4 5">
    <name type="scientific">Neisseria brasiliensis</name>
    <dbReference type="NCBI Taxonomy" id="2666100"/>
    <lineage>
        <taxon>Bacteria</taxon>
        <taxon>Pseudomonadati</taxon>
        <taxon>Pseudomonadota</taxon>
        <taxon>Betaproteobacteria</taxon>
        <taxon>Neisseriales</taxon>
        <taxon>Neisseriaceae</taxon>
        <taxon>Neisseria</taxon>
    </lineage>
</organism>
<dbReference type="Gene3D" id="3.10.350.10">
    <property type="entry name" value="LysM domain"/>
    <property type="match status" value="1"/>
</dbReference>
<dbReference type="InterPro" id="IPR052196">
    <property type="entry name" value="Bact_Kbp"/>
</dbReference>
<proteinExistence type="predicted"/>
<dbReference type="AlphaFoldDB" id="A0A7X2GY81"/>
<evidence type="ECO:0000313" key="4">
    <source>
        <dbReference type="EMBL" id="MRN38171.1"/>
    </source>
</evidence>
<protein>
    <submittedName>
        <fullName evidence="4">LysM peptidoglycan-binding domain-containing protein</fullName>
    </submittedName>
</protein>
<sequence length="423" mass="47293">MQKRIIALLCMAGVAISAQVHAAALKVRPNAPQRYVVKPGDTLWGISGKYLYSPWQWNRLWGANRSEIRNPHLIYPGQVLVLRYVNGQPRLGFESSSMGSDGIPTIKLSPRIRETSGYGIPTVNVNFYRLFMKHPQVIGQLQTQDAPRLIEGPDSRLLYTKGNRVYAYGITEPGRYLVYRALKDITDPVTKKFLGQEVAFSGIVSTLPYTNSALEAASDEDTFYLKEGEYFTRNHPLLKVPTQTAQPMVVEEAISEIRKGDFLLKLNGETDSFHMMPHAPEQAIDGKIVSIFEGVSEAGQFQTVTINKGEADGIDKGTVVSLYKRSRQTRVDLENSEKSRKSVVKYVSIPAEEVGLAMVYRTSQNLSSAIILESLTNINIGDTVSNPGRDLDNMADDKPHVRNEPQDSHDTEYNQYNIHSNIK</sequence>
<feature type="compositionally biased region" description="Basic and acidic residues" evidence="1">
    <location>
        <begin position="389"/>
        <end position="412"/>
    </location>
</feature>
<dbReference type="SUPFAM" id="SSF54106">
    <property type="entry name" value="LysM domain"/>
    <property type="match status" value="1"/>
</dbReference>
<dbReference type="PANTHER" id="PTHR34700:SF4">
    <property type="entry name" value="PHAGE-LIKE ELEMENT PBSX PROTEIN XKDP"/>
    <property type="match status" value="1"/>
</dbReference>
<dbReference type="InterPro" id="IPR018392">
    <property type="entry name" value="LysM"/>
</dbReference>
<comment type="caution">
    <text evidence="4">The sequence shown here is derived from an EMBL/GenBank/DDBJ whole genome shotgun (WGS) entry which is preliminary data.</text>
</comment>
<dbReference type="Proteomes" id="UP000486297">
    <property type="component" value="Unassembled WGS sequence"/>
</dbReference>
<dbReference type="Pfam" id="PF01476">
    <property type="entry name" value="LysM"/>
    <property type="match status" value="1"/>
</dbReference>
<feature type="chain" id="PRO_5030905190" evidence="2">
    <location>
        <begin position="23"/>
        <end position="423"/>
    </location>
</feature>
<accession>A0A7X2GY81</accession>
<feature type="region of interest" description="Disordered" evidence="1">
    <location>
        <begin position="382"/>
        <end position="423"/>
    </location>
</feature>
<dbReference type="SMART" id="SM00257">
    <property type="entry name" value="LysM"/>
    <property type="match status" value="1"/>
</dbReference>
<dbReference type="CDD" id="cd00118">
    <property type="entry name" value="LysM"/>
    <property type="match status" value="1"/>
</dbReference>
<keyword evidence="5" id="KW-1185">Reference proteome</keyword>
<feature type="signal peptide" evidence="2">
    <location>
        <begin position="1"/>
        <end position="22"/>
    </location>
</feature>
<evidence type="ECO:0000313" key="5">
    <source>
        <dbReference type="Proteomes" id="UP000486297"/>
    </source>
</evidence>
<evidence type="ECO:0000256" key="1">
    <source>
        <dbReference type="SAM" id="MobiDB-lite"/>
    </source>
</evidence>
<dbReference type="RefSeq" id="WP_095501943.1">
    <property type="nucleotide sequence ID" value="NZ_WJXO01000001.1"/>
</dbReference>
<dbReference type="PANTHER" id="PTHR34700">
    <property type="entry name" value="POTASSIUM BINDING PROTEIN KBP"/>
    <property type="match status" value="1"/>
</dbReference>
<reference evidence="4" key="1">
    <citation type="journal article" name="Emerg. Infect. Dis.">
        <title>Two cases of a newly characterized neisseria species.</title>
        <authorList>
            <person name="Mustapha M."/>
            <person name="Lemos A.P.S."/>
            <person name="Harrison L.H."/>
            <person name="Vantyne D."/>
            <person name="Sacchi C.T."/>
        </authorList>
    </citation>
    <scope>NUCLEOTIDE SEQUENCE</scope>
    <source>
        <strain evidence="4">N.95.16</strain>
    </source>
</reference>
<dbReference type="PROSITE" id="PS51782">
    <property type="entry name" value="LYSM"/>
    <property type="match status" value="1"/>
</dbReference>